<dbReference type="EMBL" id="CM023481">
    <property type="protein sequence ID" value="KAH6947876.1"/>
    <property type="molecule type" value="Genomic_DNA"/>
</dbReference>
<proteinExistence type="predicted"/>
<evidence type="ECO:0000313" key="2">
    <source>
        <dbReference type="Proteomes" id="UP000821845"/>
    </source>
</evidence>
<keyword evidence="2" id="KW-1185">Reference proteome</keyword>
<gene>
    <name evidence="1" type="ORF">HPB50_021961</name>
</gene>
<accession>A0ACB7TNS4</accession>
<reference evidence="1" key="1">
    <citation type="submission" date="2020-05" db="EMBL/GenBank/DDBJ databases">
        <title>Large-scale comparative analyses of tick genomes elucidate their genetic diversity and vector capacities.</title>
        <authorList>
            <person name="Jia N."/>
            <person name="Wang J."/>
            <person name="Shi W."/>
            <person name="Du L."/>
            <person name="Sun Y."/>
            <person name="Zhan W."/>
            <person name="Jiang J."/>
            <person name="Wang Q."/>
            <person name="Zhang B."/>
            <person name="Ji P."/>
            <person name="Sakyi L.B."/>
            <person name="Cui X."/>
            <person name="Yuan T."/>
            <person name="Jiang B."/>
            <person name="Yang W."/>
            <person name="Lam T.T.-Y."/>
            <person name="Chang Q."/>
            <person name="Ding S."/>
            <person name="Wang X."/>
            <person name="Zhu J."/>
            <person name="Ruan X."/>
            <person name="Zhao L."/>
            <person name="Wei J."/>
            <person name="Que T."/>
            <person name="Du C."/>
            <person name="Cheng J."/>
            <person name="Dai P."/>
            <person name="Han X."/>
            <person name="Huang E."/>
            <person name="Gao Y."/>
            <person name="Liu J."/>
            <person name="Shao H."/>
            <person name="Ye R."/>
            <person name="Li L."/>
            <person name="Wei W."/>
            <person name="Wang X."/>
            <person name="Wang C."/>
            <person name="Yang T."/>
            <person name="Huo Q."/>
            <person name="Li W."/>
            <person name="Guo W."/>
            <person name="Chen H."/>
            <person name="Zhou L."/>
            <person name="Ni X."/>
            <person name="Tian J."/>
            <person name="Zhou Y."/>
            <person name="Sheng Y."/>
            <person name="Liu T."/>
            <person name="Pan Y."/>
            <person name="Xia L."/>
            <person name="Li J."/>
            <person name="Zhao F."/>
            <person name="Cao W."/>
        </authorList>
    </citation>
    <scope>NUCLEOTIDE SEQUENCE</scope>
    <source>
        <strain evidence="1">Hyas-2018</strain>
    </source>
</reference>
<name>A0ACB7TNS4_HYAAI</name>
<protein>
    <submittedName>
        <fullName evidence="1">Uncharacterized protein</fullName>
    </submittedName>
</protein>
<evidence type="ECO:0000313" key="1">
    <source>
        <dbReference type="EMBL" id="KAH6947876.1"/>
    </source>
</evidence>
<dbReference type="Proteomes" id="UP000821845">
    <property type="component" value="Chromosome 1"/>
</dbReference>
<organism evidence="1 2">
    <name type="scientific">Hyalomma asiaticum</name>
    <name type="common">Tick</name>
    <dbReference type="NCBI Taxonomy" id="266040"/>
    <lineage>
        <taxon>Eukaryota</taxon>
        <taxon>Metazoa</taxon>
        <taxon>Ecdysozoa</taxon>
        <taxon>Arthropoda</taxon>
        <taxon>Chelicerata</taxon>
        <taxon>Arachnida</taxon>
        <taxon>Acari</taxon>
        <taxon>Parasitiformes</taxon>
        <taxon>Ixodida</taxon>
        <taxon>Ixodoidea</taxon>
        <taxon>Ixodidae</taxon>
        <taxon>Hyalomminae</taxon>
        <taxon>Hyalomma</taxon>
    </lineage>
</organism>
<sequence>MTSGDEFVSKTGRCPATGRPPSDPFGGEAGKHVCPLGVHFCPAPAHRGHLLRQAPRSSTPLRHCKPARNVITTAHCSGDRNGPARASPPAVSEKERKKDSPGPGRRDEIFSRTRAGLESRFE</sequence>
<comment type="caution">
    <text evidence="1">The sequence shown here is derived from an EMBL/GenBank/DDBJ whole genome shotgun (WGS) entry which is preliminary data.</text>
</comment>